<dbReference type="GeneTree" id="ENSGT00910000148753"/>
<sequence>MANNRSCGCIIYLTNSLLLYTERIVFQKIHSCALPLKLALVYVAKSQEFLDTKG</sequence>
<proteinExistence type="predicted"/>
<reference evidence="1" key="2">
    <citation type="submission" date="2025-09" db="UniProtKB">
        <authorList>
            <consortium name="Ensembl"/>
        </authorList>
    </citation>
    <scope>IDENTIFICATION</scope>
</reference>
<name>A0A2K5KVV6_CERAT</name>
<keyword evidence="2" id="KW-1185">Reference proteome</keyword>
<accession>A0A2K5KVV6</accession>
<evidence type="ECO:0000313" key="1">
    <source>
        <dbReference type="Ensembl" id="ENSCATP00000004818.1"/>
    </source>
</evidence>
<dbReference type="Proteomes" id="UP000233060">
    <property type="component" value="Unassembled WGS sequence"/>
</dbReference>
<dbReference type="Ensembl" id="ENSCATT00000018790.1">
    <property type="protein sequence ID" value="ENSCATP00000004818.1"/>
    <property type="gene ID" value="ENSCATG00000016477.1"/>
</dbReference>
<organism evidence="1 2">
    <name type="scientific">Cercocebus atys</name>
    <name type="common">Sooty mangabey</name>
    <name type="synonym">Cercocebus torquatus atys</name>
    <dbReference type="NCBI Taxonomy" id="9531"/>
    <lineage>
        <taxon>Eukaryota</taxon>
        <taxon>Metazoa</taxon>
        <taxon>Chordata</taxon>
        <taxon>Craniata</taxon>
        <taxon>Vertebrata</taxon>
        <taxon>Euteleostomi</taxon>
        <taxon>Mammalia</taxon>
        <taxon>Eutheria</taxon>
        <taxon>Euarchontoglires</taxon>
        <taxon>Primates</taxon>
        <taxon>Haplorrhini</taxon>
        <taxon>Catarrhini</taxon>
        <taxon>Cercopithecidae</taxon>
        <taxon>Cercopithecinae</taxon>
        <taxon>Cercocebus</taxon>
    </lineage>
</organism>
<evidence type="ECO:0000313" key="2">
    <source>
        <dbReference type="Proteomes" id="UP000233060"/>
    </source>
</evidence>
<dbReference type="AlphaFoldDB" id="A0A2K5KVV6"/>
<dbReference type="Bgee" id="ENSCATG00000016477">
    <property type="expression patterns" value="Expressed in cerebellum and 12 other cell types or tissues"/>
</dbReference>
<dbReference type="OMA" id="MANNHSC"/>
<reference evidence="1" key="1">
    <citation type="submission" date="2025-08" db="UniProtKB">
        <authorList>
            <consortium name="Ensembl"/>
        </authorList>
    </citation>
    <scope>IDENTIFICATION</scope>
</reference>
<protein>
    <submittedName>
        <fullName evidence="1">Uncharacterized protein</fullName>
    </submittedName>
</protein>